<dbReference type="InterPro" id="IPR000210">
    <property type="entry name" value="BTB/POZ_dom"/>
</dbReference>
<comment type="caution">
    <text evidence="4">The sequence shown here is derived from an EMBL/GenBank/DDBJ whole genome shotgun (WGS) entry which is preliminary data.</text>
</comment>
<dbReference type="InterPro" id="IPR056737">
    <property type="entry name" value="Beta-prop_ATRN-MKLN-like"/>
</dbReference>
<accession>A0A8X7X5M3</accession>
<keyword evidence="5" id="KW-1185">Reference proteome</keyword>
<dbReference type="Pfam" id="PF21536">
    <property type="entry name" value="BTB_KLHL33"/>
    <property type="match status" value="1"/>
</dbReference>
<dbReference type="Pfam" id="PF24981">
    <property type="entry name" value="Beta-prop_ATRN-LZTR1"/>
    <property type="match status" value="1"/>
</dbReference>
<protein>
    <submittedName>
        <fullName evidence="4">KLH33 protein</fullName>
    </submittedName>
</protein>
<dbReference type="PROSITE" id="PS50097">
    <property type="entry name" value="BTB"/>
    <property type="match status" value="2"/>
</dbReference>
<dbReference type="Pfam" id="PF07707">
    <property type="entry name" value="BACK"/>
    <property type="match status" value="1"/>
</dbReference>
<dbReference type="Gene3D" id="2.120.10.80">
    <property type="entry name" value="Kelch-type beta propeller"/>
    <property type="match status" value="2"/>
</dbReference>
<dbReference type="SMART" id="SM00225">
    <property type="entry name" value="BTB"/>
    <property type="match status" value="2"/>
</dbReference>
<reference evidence="4 5" key="1">
    <citation type="journal article" date="2021" name="Cell">
        <title>Tracing the genetic footprints of vertebrate landing in non-teleost ray-finned fishes.</title>
        <authorList>
            <person name="Bi X."/>
            <person name="Wang K."/>
            <person name="Yang L."/>
            <person name="Pan H."/>
            <person name="Jiang H."/>
            <person name="Wei Q."/>
            <person name="Fang M."/>
            <person name="Yu H."/>
            <person name="Zhu C."/>
            <person name="Cai Y."/>
            <person name="He Y."/>
            <person name="Gan X."/>
            <person name="Zeng H."/>
            <person name="Yu D."/>
            <person name="Zhu Y."/>
            <person name="Jiang H."/>
            <person name="Qiu Q."/>
            <person name="Yang H."/>
            <person name="Zhang Y.E."/>
            <person name="Wang W."/>
            <person name="Zhu M."/>
            <person name="He S."/>
            <person name="Zhang G."/>
        </authorList>
    </citation>
    <scope>NUCLEOTIDE SEQUENCE [LARGE SCALE GENOMIC DNA]</scope>
    <source>
        <strain evidence="4">Bchr_013</strain>
    </source>
</reference>
<dbReference type="Pfam" id="PF01344">
    <property type="entry name" value="Kelch_1"/>
    <property type="match status" value="1"/>
</dbReference>
<evidence type="ECO:0000313" key="5">
    <source>
        <dbReference type="Proteomes" id="UP000886611"/>
    </source>
</evidence>
<keyword evidence="2" id="KW-0677">Repeat</keyword>
<evidence type="ECO:0000256" key="1">
    <source>
        <dbReference type="ARBA" id="ARBA00022441"/>
    </source>
</evidence>
<dbReference type="FunFam" id="1.25.40.420:FF:000001">
    <property type="entry name" value="Kelch-like family member 12"/>
    <property type="match status" value="1"/>
</dbReference>
<dbReference type="PANTHER" id="PTHR45632">
    <property type="entry name" value="LD33804P"/>
    <property type="match status" value="1"/>
</dbReference>
<evidence type="ECO:0000313" key="4">
    <source>
        <dbReference type="EMBL" id="KAG2462360.1"/>
    </source>
</evidence>
<dbReference type="Proteomes" id="UP000886611">
    <property type="component" value="Unassembled WGS sequence"/>
</dbReference>
<dbReference type="InterPro" id="IPR015915">
    <property type="entry name" value="Kelch-typ_b-propeller"/>
</dbReference>
<sequence>MQAKKVQRQGTHWWQQDKSQQSYRPNCLTLDDNLMEDNLASISSPIRLRVYRIQKVQGQNPASAIMSASLQNETEDKRRPVDRRHEAYDFSFFQEMVAYRDAGILTDFTITLNSQHFNVHAVVLAAVSSVVLDLVLQGCQCLALDGKLNKLGVNEILRFAYCEKVELSEQNLDEIRKAASALGVSQLLELCHEYEQSRVKKEEEQTPMREQRRSNLEAIQNLKDNQIACDLLLEVDGDTFNVHRVVLAAGSDYFRGMFTSGMKEVTQDTVKVLSLTSEDLSSLITFIYSGYLQLSWDNIFELTVASMQIQVVCAISLCFDFLHKEITAESCLDVVAFAEAYEMMELKEFSDDFVLRNFQEVSSTLKFQDLSFDRLSHYLAQDGLCASNELEVFHAVVKWIRADTSRRMPLAEELMKFVRFPLMTFRQFKEVRAVNLMLQDEGCKDLYGTALLEFGWTSRGTEHYSRVRQPNQVIVLVGGDQIAPNFATRVPSKDLWFANSFRSGTGLVKQIEWRHLTTMPDPARFRHGVAVLENNLYLFGGSHFYGRCDTLKSVFRYDPYQNSWQQLADMNQPRNYCSTVILNGLIYVLGGDIDTDHNLDTVECYNPTTNTWRFSHPLDQAQSGHASVVWNDKIYTSGGFNCKYKCLVCMFQYDPEKGTTYLADMQKDRAEHVMELLGDKMYVAGGVCNLREFYTDQFTCEVFSPQTNAWSLFTELLKPHVNAASGVLEQKLYIMGGYCQEDYSESCLAHRYDPRLDKWESVGRLPGPSNDIRACVISVPRHLRQ</sequence>
<organism evidence="4 5">
    <name type="scientific">Polypterus senegalus</name>
    <name type="common">Senegal bichir</name>
    <dbReference type="NCBI Taxonomy" id="55291"/>
    <lineage>
        <taxon>Eukaryota</taxon>
        <taxon>Metazoa</taxon>
        <taxon>Chordata</taxon>
        <taxon>Craniata</taxon>
        <taxon>Vertebrata</taxon>
        <taxon>Euteleostomi</taxon>
        <taxon>Actinopterygii</taxon>
        <taxon>Polypteriformes</taxon>
        <taxon>Polypteridae</taxon>
        <taxon>Polypterus</taxon>
    </lineage>
</organism>
<keyword evidence="1" id="KW-0880">Kelch repeat</keyword>
<feature type="domain" description="BTB" evidence="3">
    <location>
        <begin position="229"/>
        <end position="296"/>
    </location>
</feature>
<dbReference type="AlphaFoldDB" id="A0A8X7X5M3"/>
<dbReference type="SMART" id="SM00875">
    <property type="entry name" value="BACK"/>
    <property type="match status" value="1"/>
</dbReference>
<dbReference type="EMBL" id="JAATIS010004040">
    <property type="protein sequence ID" value="KAG2462360.1"/>
    <property type="molecule type" value="Genomic_DNA"/>
</dbReference>
<dbReference type="InterPro" id="IPR011705">
    <property type="entry name" value="BACK"/>
</dbReference>
<name>A0A8X7X5M3_POLSE</name>
<evidence type="ECO:0000256" key="2">
    <source>
        <dbReference type="ARBA" id="ARBA00022737"/>
    </source>
</evidence>
<feature type="domain" description="BTB" evidence="3">
    <location>
        <begin position="106"/>
        <end position="169"/>
    </location>
</feature>
<dbReference type="SUPFAM" id="SSF117281">
    <property type="entry name" value="Kelch motif"/>
    <property type="match status" value="1"/>
</dbReference>
<dbReference type="Gene3D" id="3.30.710.10">
    <property type="entry name" value="Potassium Channel Kv1.1, Chain A"/>
    <property type="match status" value="2"/>
</dbReference>
<dbReference type="Gene3D" id="1.25.40.420">
    <property type="match status" value="1"/>
</dbReference>
<dbReference type="SMART" id="SM00612">
    <property type="entry name" value="Kelch"/>
    <property type="match status" value="4"/>
</dbReference>
<dbReference type="SUPFAM" id="SSF54695">
    <property type="entry name" value="POZ domain"/>
    <property type="match status" value="2"/>
</dbReference>
<proteinExistence type="predicted"/>
<dbReference type="Pfam" id="PF00651">
    <property type="entry name" value="BTB"/>
    <property type="match status" value="1"/>
</dbReference>
<dbReference type="InterPro" id="IPR006652">
    <property type="entry name" value="Kelch_1"/>
</dbReference>
<gene>
    <name evidence="4" type="primary">Klhl33_0</name>
    <name evidence="4" type="ORF">GTO96_0000183</name>
</gene>
<feature type="non-terminal residue" evidence="4">
    <location>
        <position position="785"/>
    </location>
</feature>
<feature type="non-terminal residue" evidence="4">
    <location>
        <position position="1"/>
    </location>
</feature>
<dbReference type="InterPro" id="IPR011333">
    <property type="entry name" value="SKP1/BTB/POZ_sf"/>
</dbReference>
<evidence type="ECO:0000259" key="3">
    <source>
        <dbReference type="PROSITE" id="PS50097"/>
    </source>
</evidence>
<dbReference type="PANTHER" id="PTHR45632:SF14">
    <property type="entry name" value="KELCH-LIKE PROTEIN 33"/>
    <property type="match status" value="1"/>
</dbReference>